<feature type="compositionally biased region" description="Basic residues" evidence="1">
    <location>
        <begin position="54"/>
        <end position="64"/>
    </location>
</feature>
<dbReference type="InParanoid" id="A0A218YWZ2"/>
<feature type="compositionally biased region" description="Basic and acidic residues" evidence="1">
    <location>
        <begin position="230"/>
        <end position="239"/>
    </location>
</feature>
<dbReference type="AlphaFoldDB" id="A0A218YWZ2"/>
<sequence length="270" mass="29560">MPRACKLASTTGTQDNMGLVASATAHANVMQCTLLEGGSRSEILTCRIGPTRHTEKRRRGKKRHETGGTHLTTEWYASNPTQRSAAEDGGSQGHSVLRGRQIMEARRRQQQTGPKRRTGITYAKGAGLHHGPCVHAPTSGLRLGRSRRSFMPGRRMLTLLPMRMRMRMLDKPPRLYRRDRSKRKGGRRRRPQPRLMAAGFLVGMDEPGSTRPCDGQLRGCLVASSSPARFDSDGARRDVAAMSSNASDGDGTRRDVAAMSSNASDGDGPR</sequence>
<feature type="region of interest" description="Disordered" evidence="1">
    <location>
        <begin position="226"/>
        <end position="270"/>
    </location>
</feature>
<comment type="caution">
    <text evidence="2">The sequence shown here is derived from an EMBL/GenBank/DDBJ whole genome shotgun (WGS) entry which is preliminary data.</text>
</comment>
<reference evidence="2 3" key="1">
    <citation type="submission" date="2017-04" db="EMBL/GenBank/DDBJ databases">
        <title>Draft genome sequence of Marssonina coronaria NL1: causal agent of apple blotch.</title>
        <authorList>
            <person name="Cheng Q."/>
        </authorList>
    </citation>
    <scope>NUCLEOTIDE SEQUENCE [LARGE SCALE GENOMIC DNA]</scope>
    <source>
        <strain evidence="2 3">NL1</strain>
    </source>
</reference>
<protein>
    <submittedName>
        <fullName evidence="2">Uncharacterized protein</fullName>
    </submittedName>
</protein>
<dbReference type="Proteomes" id="UP000242519">
    <property type="component" value="Unassembled WGS sequence"/>
</dbReference>
<feature type="region of interest" description="Disordered" evidence="1">
    <location>
        <begin position="52"/>
        <end position="96"/>
    </location>
</feature>
<evidence type="ECO:0000313" key="2">
    <source>
        <dbReference type="EMBL" id="OWO99971.1"/>
    </source>
</evidence>
<dbReference type="EMBL" id="MZNU01000340">
    <property type="protein sequence ID" value="OWO99971.1"/>
    <property type="molecule type" value="Genomic_DNA"/>
</dbReference>
<accession>A0A218YWZ2</accession>
<feature type="compositionally biased region" description="Basic residues" evidence="1">
    <location>
        <begin position="179"/>
        <end position="192"/>
    </location>
</feature>
<feature type="region of interest" description="Disordered" evidence="1">
    <location>
        <begin position="172"/>
        <end position="194"/>
    </location>
</feature>
<feature type="compositionally biased region" description="Polar residues" evidence="1">
    <location>
        <begin position="69"/>
        <end position="84"/>
    </location>
</feature>
<gene>
    <name evidence="2" type="ORF">B2J93_1456</name>
</gene>
<name>A0A218YWZ2_9HELO</name>
<evidence type="ECO:0000256" key="1">
    <source>
        <dbReference type="SAM" id="MobiDB-lite"/>
    </source>
</evidence>
<organism evidence="2 3">
    <name type="scientific">Diplocarpon coronariae</name>
    <dbReference type="NCBI Taxonomy" id="2795749"/>
    <lineage>
        <taxon>Eukaryota</taxon>
        <taxon>Fungi</taxon>
        <taxon>Dikarya</taxon>
        <taxon>Ascomycota</taxon>
        <taxon>Pezizomycotina</taxon>
        <taxon>Leotiomycetes</taxon>
        <taxon>Helotiales</taxon>
        <taxon>Drepanopezizaceae</taxon>
        <taxon>Diplocarpon</taxon>
    </lineage>
</organism>
<evidence type="ECO:0000313" key="3">
    <source>
        <dbReference type="Proteomes" id="UP000242519"/>
    </source>
</evidence>
<proteinExistence type="predicted"/>
<keyword evidence="3" id="KW-1185">Reference proteome</keyword>